<name>A0A6B9FRU8_9HYPH</name>
<dbReference type="InterPro" id="IPR011006">
    <property type="entry name" value="CheY-like_superfamily"/>
</dbReference>
<sequence>MTASAHSLTGRRVLLVEDDYFIAVDLKSWFEEGGAQVIGPVPSVDEALTLIARTDTIDGAVLDINLQDELVYPVADALQARGVPFLFATGYDPGTVPPPHGAVALCQKPIDPQAVARALFG</sequence>
<dbReference type="EMBL" id="CP043538">
    <property type="protein sequence ID" value="QGY03685.1"/>
    <property type="molecule type" value="Genomic_DNA"/>
</dbReference>
<dbReference type="Proteomes" id="UP000012488">
    <property type="component" value="Chromosome"/>
</dbReference>
<evidence type="ECO:0000313" key="4">
    <source>
        <dbReference type="Proteomes" id="UP000012488"/>
    </source>
</evidence>
<dbReference type="Gene3D" id="3.40.50.2300">
    <property type="match status" value="1"/>
</dbReference>
<dbReference type="SUPFAM" id="SSF52172">
    <property type="entry name" value="CheY-like"/>
    <property type="match status" value="1"/>
</dbReference>
<keyword evidence="1" id="KW-0597">Phosphoprotein</keyword>
<evidence type="ECO:0000259" key="2">
    <source>
        <dbReference type="PROSITE" id="PS50110"/>
    </source>
</evidence>
<dbReference type="InterPro" id="IPR001789">
    <property type="entry name" value="Sig_transdc_resp-reg_receiver"/>
</dbReference>
<dbReference type="RefSeq" id="WP_010687582.1">
    <property type="nucleotide sequence ID" value="NZ_CP043538.1"/>
</dbReference>
<dbReference type="AlphaFoldDB" id="A0A6B9FRU8"/>
<organism evidence="3 4">
    <name type="scientific">Methylobacterium mesophilicum SR1.6/6</name>
    <dbReference type="NCBI Taxonomy" id="908290"/>
    <lineage>
        <taxon>Bacteria</taxon>
        <taxon>Pseudomonadati</taxon>
        <taxon>Pseudomonadota</taxon>
        <taxon>Alphaproteobacteria</taxon>
        <taxon>Hyphomicrobiales</taxon>
        <taxon>Methylobacteriaceae</taxon>
        <taxon>Methylobacterium</taxon>
    </lineage>
</organism>
<dbReference type="PROSITE" id="PS50110">
    <property type="entry name" value="RESPONSE_REGULATORY"/>
    <property type="match status" value="1"/>
</dbReference>
<gene>
    <name evidence="3" type="ORF">MMSR116_18635</name>
</gene>
<feature type="modified residue" description="4-aspartylphosphate" evidence="1">
    <location>
        <position position="63"/>
    </location>
</feature>
<reference evidence="3 4" key="1">
    <citation type="journal article" date="2012" name="Genet. Mol. Biol.">
        <title>Analysis of 16S rRNA and mxaF genes revealing insights into Methylobacterium niche-specific plant association.</title>
        <authorList>
            <person name="Dourado M.N."/>
            <person name="Andreote F.D."/>
            <person name="Dini-Andreote F."/>
            <person name="Conti R."/>
            <person name="Araujo J.M."/>
            <person name="Araujo W.L."/>
        </authorList>
    </citation>
    <scope>NUCLEOTIDE SEQUENCE [LARGE SCALE GENOMIC DNA]</scope>
    <source>
        <strain evidence="3 4">SR1.6/6</strain>
    </source>
</reference>
<dbReference type="SMART" id="SM00448">
    <property type="entry name" value="REC"/>
    <property type="match status" value="1"/>
</dbReference>
<evidence type="ECO:0000256" key="1">
    <source>
        <dbReference type="PROSITE-ProRule" id="PRU00169"/>
    </source>
</evidence>
<protein>
    <submittedName>
        <fullName evidence="3">Response regulator</fullName>
    </submittedName>
</protein>
<accession>A0A6B9FRU8</accession>
<dbReference type="OrthoDB" id="582170at2"/>
<feature type="domain" description="Response regulatory" evidence="2">
    <location>
        <begin position="12"/>
        <end position="121"/>
    </location>
</feature>
<evidence type="ECO:0000313" key="3">
    <source>
        <dbReference type="EMBL" id="QGY03685.1"/>
    </source>
</evidence>
<proteinExistence type="predicted"/>
<dbReference type="KEGG" id="mmes:MMSR116_18635"/>
<reference evidence="3 4" key="2">
    <citation type="journal article" date="2013" name="Genome Announc.">
        <title>Draft Genome Sequence of Methylobacterium mesophilicum Strain SR1.6/6, Isolated from Citrus sinensis.</title>
        <authorList>
            <person name="Marinho Almeida D."/>
            <person name="Dini-Andreote F."/>
            <person name="Camargo Neves A.A."/>
            <person name="Juca Ramos R.T."/>
            <person name="Andreote F.D."/>
            <person name="Carneiro A.R."/>
            <person name="Oliveira de Souza Lima A."/>
            <person name="Caracciolo Gomes de Sa P.H."/>
            <person name="Ribeiro Barbosa M.S."/>
            <person name="Araujo W.L."/>
            <person name="Silva A."/>
        </authorList>
    </citation>
    <scope>NUCLEOTIDE SEQUENCE [LARGE SCALE GENOMIC DNA]</scope>
    <source>
        <strain evidence="3 4">SR1.6/6</strain>
    </source>
</reference>
<dbReference type="GO" id="GO:0000160">
    <property type="term" value="P:phosphorelay signal transduction system"/>
    <property type="evidence" value="ECO:0007669"/>
    <property type="project" value="InterPro"/>
</dbReference>